<comment type="caution">
    <text evidence="1">The sequence shown here is derived from an EMBL/GenBank/DDBJ whole genome shotgun (WGS) entry which is preliminary data.</text>
</comment>
<dbReference type="RefSeq" id="WP_410033244.1">
    <property type="nucleotide sequence ID" value="NZ_JBGMEH010000008.1"/>
</dbReference>
<dbReference type="EMBL" id="JBGMEH010000008">
    <property type="protein sequence ID" value="MFO3716609.1"/>
    <property type="molecule type" value="Genomic_DNA"/>
</dbReference>
<name>A0ABW9MXU3_9FIRM</name>
<dbReference type="Proteomes" id="UP001638015">
    <property type="component" value="Unassembled WGS sequence"/>
</dbReference>
<evidence type="ECO:0000313" key="2">
    <source>
        <dbReference type="Proteomes" id="UP001638015"/>
    </source>
</evidence>
<gene>
    <name evidence="1" type="ORF">ACCQ40_07545</name>
</gene>
<keyword evidence="2" id="KW-1185">Reference proteome</keyword>
<organism evidence="1 2">
    <name type="scientific">Anaerococcus cruorum</name>
    <dbReference type="NCBI Taxonomy" id="3115617"/>
    <lineage>
        <taxon>Bacteria</taxon>
        <taxon>Bacillati</taxon>
        <taxon>Bacillota</taxon>
        <taxon>Tissierellia</taxon>
        <taxon>Tissierellales</taxon>
        <taxon>Peptoniphilaceae</taxon>
        <taxon>Anaerococcus</taxon>
    </lineage>
</organism>
<evidence type="ECO:0000313" key="1">
    <source>
        <dbReference type="EMBL" id="MFO3716609.1"/>
    </source>
</evidence>
<reference evidence="1 2" key="1">
    <citation type="journal article" date="2025" name="Anaerobe">
        <title>Description of Anaerococcus kampingiae sp. nov., Anaerococcus groningensis sp. nov., Anaerococcus martiniensis sp. nov., and Anaerococcus cruorum sp. nov., isolated from human clinical specimens.</title>
        <authorList>
            <person name="Boiten K.E."/>
            <person name="Meijer J."/>
            <person name="van Wezel E.M."/>
            <person name="Veloo A.C.M."/>
        </authorList>
    </citation>
    <scope>NUCLEOTIDE SEQUENCE [LARGE SCALE GENOMIC DNA]</scope>
    <source>
        <strain evidence="1 2">ENR1039</strain>
    </source>
</reference>
<proteinExistence type="predicted"/>
<accession>A0ABW9MXU3</accession>
<sequence length="146" mass="15981">MGKLKTIAKLAQINNKLGLLDAGDIIGLASTAHKVRSFSPTDHLPDFELDFWEREEIEKAQRRNAILAAAAIGAGAYLLTKNRDKIADLAGDARSKGREIAKDAQKKGEEALEVGKDLAEEASDKLDKNGNTIDAKEVKHSFYDNY</sequence>
<evidence type="ECO:0008006" key="3">
    <source>
        <dbReference type="Google" id="ProtNLM"/>
    </source>
</evidence>
<protein>
    <recommendedName>
        <fullName evidence="3">YtxH domain-containing protein</fullName>
    </recommendedName>
</protein>